<reference evidence="1" key="1">
    <citation type="journal article" date="2019" name="bioRxiv">
        <title>The Genome of the Zebra Mussel, Dreissena polymorpha: A Resource for Invasive Species Research.</title>
        <authorList>
            <person name="McCartney M.A."/>
            <person name="Auch B."/>
            <person name="Kono T."/>
            <person name="Mallez S."/>
            <person name="Zhang Y."/>
            <person name="Obille A."/>
            <person name="Becker A."/>
            <person name="Abrahante J.E."/>
            <person name="Garbe J."/>
            <person name="Badalamenti J.P."/>
            <person name="Herman A."/>
            <person name="Mangelson H."/>
            <person name="Liachko I."/>
            <person name="Sullivan S."/>
            <person name="Sone E.D."/>
            <person name="Koren S."/>
            <person name="Silverstein K.A.T."/>
            <person name="Beckman K.B."/>
            <person name="Gohl D.M."/>
        </authorList>
    </citation>
    <scope>NUCLEOTIDE SEQUENCE</scope>
    <source>
        <strain evidence="1">Duluth1</strain>
        <tissue evidence="1">Whole animal</tissue>
    </source>
</reference>
<dbReference type="EMBL" id="JAIWYP010000004">
    <property type="protein sequence ID" value="KAH3837465.1"/>
    <property type="molecule type" value="Genomic_DNA"/>
</dbReference>
<evidence type="ECO:0000313" key="1">
    <source>
        <dbReference type="EMBL" id="KAH3837465.1"/>
    </source>
</evidence>
<evidence type="ECO:0000313" key="2">
    <source>
        <dbReference type="Proteomes" id="UP000828390"/>
    </source>
</evidence>
<keyword evidence="2" id="KW-1185">Reference proteome</keyword>
<dbReference type="Proteomes" id="UP000828390">
    <property type="component" value="Unassembled WGS sequence"/>
</dbReference>
<gene>
    <name evidence="1" type="ORF">DPMN_110855</name>
</gene>
<accession>A0A9D4QPC1</accession>
<proteinExistence type="predicted"/>
<name>A0A9D4QPC1_DREPO</name>
<reference evidence="1" key="2">
    <citation type="submission" date="2020-11" db="EMBL/GenBank/DDBJ databases">
        <authorList>
            <person name="McCartney M.A."/>
            <person name="Auch B."/>
            <person name="Kono T."/>
            <person name="Mallez S."/>
            <person name="Becker A."/>
            <person name="Gohl D.M."/>
            <person name="Silverstein K.A.T."/>
            <person name="Koren S."/>
            <person name="Bechman K.B."/>
            <person name="Herman A."/>
            <person name="Abrahante J.E."/>
            <person name="Garbe J."/>
        </authorList>
    </citation>
    <scope>NUCLEOTIDE SEQUENCE</scope>
    <source>
        <strain evidence="1">Duluth1</strain>
        <tissue evidence="1">Whole animal</tissue>
    </source>
</reference>
<comment type="caution">
    <text evidence="1">The sequence shown here is derived from an EMBL/GenBank/DDBJ whole genome shotgun (WGS) entry which is preliminary data.</text>
</comment>
<organism evidence="1 2">
    <name type="scientific">Dreissena polymorpha</name>
    <name type="common">Zebra mussel</name>
    <name type="synonym">Mytilus polymorpha</name>
    <dbReference type="NCBI Taxonomy" id="45954"/>
    <lineage>
        <taxon>Eukaryota</taxon>
        <taxon>Metazoa</taxon>
        <taxon>Spiralia</taxon>
        <taxon>Lophotrochozoa</taxon>
        <taxon>Mollusca</taxon>
        <taxon>Bivalvia</taxon>
        <taxon>Autobranchia</taxon>
        <taxon>Heteroconchia</taxon>
        <taxon>Euheterodonta</taxon>
        <taxon>Imparidentia</taxon>
        <taxon>Neoheterodontei</taxon>
        <taxon>Myida</taxon>
        <taxon>Dreissenoidea</taxon>
        <taxon>Dreissenidae</taxon>
        <taxon>Dreissena</taxon>
    </lineage>
</organism>
<sequence length="55" mass="6242">MVKCTHIDGIKNEIADAISRFQWDRLLLLLPANASRTPLDIPESFPQILNPKLID</sequence>
<dbReference type="AlphaFoldDB" id="A0A9D4QPC1"/>
<protein>
    <submittedName>
        <fullName evidence="1">Uncharacterized protein</fullName>
    </submittedName>
</protein>